<sequence length="80" mass="9432">MASTVLKNAGIHSSKQLYKFLLRECNKLPQGANEFYKHSIRQSYKQHMEETDPERIKVIMEKAFSDAKWVLQKYNKEIGK</sequence>
<dbReference type="GeneID" id="107066848"/>
<dbReference type="Pfam" id="PF05347">
    <property type="entry name" value="Complex1_LYR"/>
    <property type="match status" value="1"/>
</dbReference>
<protein>
    <recommendedName>
        <fullName evidence="2">LYR motif-containing protein 9</fullName>
    </recommendedName>
</protein>
<evidence type="ECO:0000313" key="4">
    <source>
        <dbReference type="Proteomes" id="UP000694924"/>
    </source>
</evidence>
<name>A0ABM1IAT7_POLDO</name>
<keyword evidence="4" id="KW-1185">Reference proteome</keyword>
<proteinExistence type="inferred from homology"/>
<dbReference type="RefSeq" id="XP_015177324.1">
    <property type="nucleotide sequence ID" value="XM_015321838.1"/>
</dbReference>
<dbReference type="InterPro" id="IPR008011">
    <property type="entry name" value="Complex1_LYR_dom"/>
</dbReference>
<accession>A0ABM1IAT7</accession>
<reference evidence="5" key="1">
    <citation type="submission" date="2025-08" db="UniProtKB">
        <authorList>
            <consortium name="RefSeq"/>
        </authorList>
    </citation>
    <scope>IDENTIFICATION</scope>
    <source>
        <tissue evidence="5">Whole body</tissue>
    </source>
</reference>
<feature type="domain" description="Complex 1 LYR protein" evidence="3">
    <location>
        <begin position="16"/>
        <end position="63"/>
    </location>
</feature>
<dbReference type="Proteomes" id="UP000694924">
    <property type="component" value="Unplaced"/>
</dbReference>
<evidence type="ECO:0000313" key="5">
    <source>
        <dbReference type="RefSeq" id="XP_015177324.1"/>
    </source>
</evidence>
<evidence type="ECO:0000259" key="3">
    <source>
        <dbReference type="Pfam" id="PF05347"/>
    </source>
</evidence>
<evidence type="ECO:0000256" key="2">
    <source>
        <dbReference type="ARBA" id="ARBA00026234"/>
    </source>
</evidence>
<comment type="similarity">
    <text evidence="1">Belongs to the complex I LYR family. LYRM9 subfamily.</text>
</comment>
<gene>
    <name evidence="5" type="primary">LOC107066848</name>
</gene>
<dbReference type="PANTHER" id="PTHR47061:SF1">
    <property type="entry name" value="LYR MOTIF-CONTAINING PROTEIN 9"/>
    <property type="match status" value="1"/>
</dbReference>
<dbReference type="CDD" id="cd20269">
    <property type="entry name" value="Complex1_LYR_LYRM9"/>
    <property type="match status" value="1"/>
</dbReference>
<dbReference type="InterPro" id="IPR052151">
    <property type="entry name" value="Complex_I_LYR"/>
</dbReference>
<dbReference type="InterPro" id="IPR045291">
    <property type="entry name" value="Complex1_LYR_LYRM9"/>
</dbReference>
<organism evidence="4 5">
    <name type="scientific">Polistes dominula</name>
    <name type="common">European paper wasp</name>
    <name type="synonym">Vespa dominula</name>
    <dbReference type="NCBI Taxonomy" id="743375"/>
    <lineage>
        <taxon>Eukaryota</taxon>
        <taxon>Metazoa</taxon>
        <taxon>Ecdysozoa</taxon>
        <taxon>Arthropoda</taxon>
        <taxon>Hexapoda</taxon>
        <taxon>Insecta</taxon>
        <taxon>Pterygota</taxon>
        <taxon>Neoptera</taxon>
        <taxon>Endopterygota</taxon>
        <taxon>Hymenoptera</taxon>
        <taxon>Apocrita</taxon>
        <taxon>Aculeata</taxon>
        <taxon>Vespoidea</taxon>
        <taxon>Vespidae</taxon>
        <taxon>Polistinae</taxon>
        <taxon>Polistini</taxon>
        <taxon>Polistes</taxon>
    </lineage>
</organism>
<evidence type="ECO:0000256" key="1">
    <source>
        <dbReference type="ARBA" id="ARBA00025757"/>
    </source>
</evidence>
<dbReference type="PANTHER" id="PTHR47061">
    <property type="entry name" value="LYR MOTIF-CONTAINING PROTEIN 9"/>
    <property type="match status" value="1"/>
</dbReference>